<sequence>MSGNGPTSIHGFIMDNSIMDASAVREVSRRRTCQSLERHVVNRHNLFERWLRRYRAEHVLWPRHCSQYGYYGGRLYRPAGGGRVQEARVDAGRKTRAQLHDGHAADEKAEKCGS</sequence>
<dbReference type="AlphaFoldDB" id="A0A8D8F5C6"/>
<name>A0A8D8F5C6_CULPI</name>
<dbReference type="EMBL" id="HBUE01033960">
    <property type="protein sequence ID" value="CAG6458021.1"/>
    <property type="molecule type" value="Transcribed_RNA"/>
</dbReference>
<dbReference type="EMBL" id="HBUE01033961">
    <property type="protein sequence ID" value="CAG6458023.1"/>
    <property type="molecule type" value="Transcribed_RNA"/>
</dbReference>
<evidence type="ECO:0000313" key="1">
    <source>
        <dbReference type="EMBL" id="CAG6458023.1"/>
    </source>
</evidence>
<proteinExistence type="predicted"/>
<protein>
    <submittedName>
        <fullName evidence="1">(northern house mosquito) hypothetical protein</fullName>
    </submittedName>
</protein>
<dbReference type="EMBL" id="HBUE01033968">
    <property type="protein sequence ID" value="CAG6458036.1"/>
    <property type="molecule type" value="Transcribed_RNA"/>
</dbReference>
<organism evidence="1">
    <name type="scientific">Culex pipiens</name>
    <name type="common">House mosquito</name>
    <dbReference type="NCBI Taxonomy" id="7175"/>
    <lineage>
        <taxon>Eukaryota</taxon>
        <taxon>Metazoa</taxon>
        <taxon>Ecdysozoa</taxon>
        <taxon>Arthropoda</taxon>
        <taxon>Hexapoda</taxon>
        <taxon>Insecta</taxon>
        <taxon>Pterygota</taxon>
        <taxon>Neoptera</taxon>
        <taxon>Endopterygota</taxon>
        <taxon>Diptera</taxon>
        <taxon>Nematocera</taxon>
        <taxon>Culicoidea</taxon>
        <taxon>Culicidae</taxon>
        <taxon>Culicinae</taxon>
        <taxon>Culicini</taxon>
        <taxon>Culex</taxon>
        <taxon>Culex</taxon>
    </lineage>
</organism>
<reference evidence="1" key="1">
    <citation type="submission" date="2021-05" db="EMBL/GenBank/DDBJ databases">
        <authorList>
            <person name="Alioto T."/>
            <person name="Alioto T."/>
            <person name="Gomez Garrido J."/>
        </authorList>
    </citation>
    <scope>NUCLEOTIDE SEQUENCE</scope>
</reference>
<dbReference type="EMBL" id="HBUE01033964">
    <property type="protein sequence ID" value="CAG6458029.1"/>
    <property type="molecule type" value="Transcribed_RNA"/>
</dbReference>
<dbReference type="EMBL" id="HBUE01033966">
    <property type="protein sequence ID" value="CAG6458033.1"/>
    <property type="molecule type" value="Transcribed_RNA"/>
</dbReference>
<dbReference type="EMBL" id="HBUE01033962">
    <property type="protein sequence ID" value="CAG6458026.1"/>
    <property type="molecule type" value="Transcribed_RNA"/>
</dbReference>
<dbReference type="EMBL" id="HBUE01033965">
    <property type="protein sequence ID" value="CAG6458031.1"/>
    <property type="molecule type" value="Transcribed_RNA"/>
</dbReference>
<accession>A0A8D8F5C6</accession>